<reference evidence="3 4" key="1">
    <citation type="submission" date="2024-01" db="EMBL/GenBank/DDBJ databases">
        <title>A draft genome for the cacao thread blight pathogen Marasmiellus scandens.</title>
        <authorList>
            <person name="Baruah I.K."/>
            <person name="Leung J."/>
            <person name="Bukari Y."/>
            <person name="Amoako-Attah I."/>
            <person name="Meinhardt L.W."/>
            <person name="Bailey B.A."/>
            <person name="Cohen S.P."/>
        </authorList>
    </citation>
    <scope>NUCLEOTIDE SEQUENCE [LARGE SCALE GENOMIC DNA]</scope>
    <source>
        <strain evidence="3 4">GH-19</strain>
    </source>
</reference>
<feature type="transmembrane region" description="Helical" evidence="1">
    <location>
        <begin position="115"/>
        <end position="137"/>
    </location>
</feature>
<dbReference type="Pfam" id="PF20152">
    <property type="entry name" value="DUF6534"/>
    <property type="match status" value="1"/>
</dbReference>
<feature type="transmembrane region" description="Helical" evidence="1">
    <location>
        <begin position="6"/>
        <end position="25"/>
    </location>
</feature>
<protein>
    <recommendedName>
        <fullName evidence="2">DUF6534 domain-containing protein</fullName>
    </recommendedName>
</protein>
<dbReference type="EMBL" id="JBANRG010000087">
    <property type="protein sequence ID" value="KAK7437270.1"/>
    <property type="molecule type" value="Genomic_DNA"/>
</dbReference>
<organism evidence="3 4">
    <name type="scientific">Marasmiellus scandens</name>
    <dbReference type="NCBI Taxonomy" id="2682957"/>
    <lineage>
        <taxon>Eukaryota</taxon>
        <taxon>Fungi</taxon>
        <taxon>Dikarya</taxon>
        <taxon>Basidiomycota</taxon>
        <taxon>Agaricomycotina</taxon>
        <taxon>Agaricomycetes</taxon>
        <taxon>Agaricomycetidae</taxon>
        <taxon>Agaricales</taxon>
        <taxon>Marasmiineae</taxon>
        <taxon>Omphalotaceae</taxon>
        <taxon>Marasmiellus</taxon>
    </lineage>
</organism>
<comment type="caution">
    <text evidence="3">The sequence shown here is derived from an EMBL/GenBank/DDBJ whole genome shotgun (WGS) entry which is preliminary data.</text>
</comment>
<accession>A0ABR1INJ6</accession>
<dbReference type="PANTHER" id="PTHR40465:SF1">
    <property type="entry name" value="DUF6534 DOMAIN-CONTAINING PROTEIN"/>
    <property type="match status" value="1"/>
</dbReference>
<evidence type="ECO:0000259" key="2">
    <source>
        <dbReference type="Pfam" id="PF20152"/>
    </source>
</evidence>
<sequence>MPWFLTFSKAILTFSVHCFFAHRIFKLSKKNAFLTVPILFLAVLRLVSAAGTTAEMMILQSFSEFRTQVRWLFTLGLALSSGVDVLITGSLFYLLKSSRTEGGQLNGVIDSLILYTFETGSITCAATIISMICWIAAPTNLVFMGLHFVISKLYANSLLVTLNTRKNLRSRNRSTSGSSGHPAMILEARRGFGSNAVNSPTDSAFHVKTTELQINVERSVQYTTDYIYDDRRASRA</sequence>
<name>A0ABR1INJ6_9AGAR</name>
<dbReference type="Proteomes" id="UP001498398">
    <property type="component" value="Unassembled WGS sequence"/>
</dbReference>
<keyword evidence="1" id="KW-1133">Transmembrane helix</keyword>
<keyword evidence="1" id="KW-0812">Transmembrane</keyword>
<proteinExistence type="predicted"/>
<feature type="transmembrane region" description="Helical" evidence="1">
    <location>
        <begin position="143"/>
        <end position="163"/>
    </location>
</feature>
<feature type="transmembrane region" description="Helical" evidence="1">
    <location>
        <begin position="32"/>
        <end position="51"/>
    </location>
</feature>
<evidence type="ECO:0000313" key="3">
    <source>
        <dbReference type="EMBL" id="KAK7437270.1"/>
    </source>
</evidence>
<evidence type="ECO:0000256" key="1">
    <source>
        <dbReference type="SAM" id="Phobius"/>
    </source>
</evidence>
<dbReference type="InterPro" id="IPR045339">
    <property type="entry name" value="DUF6534"/>
</dbReference>
<keyword evidence="4" id="KW-1185">Reference proteome</keyword>
<keyword evidence="1" id="KW-0472">Membrane</keyword>
<evidence type="ECO:0000313" key="4">
    <source>
        <dbReference type="Proteomes" id="UP001498398"/>
    </source>
</evidence>
<feature type="transmembrane region" description="Helical" evidence="1">
    <location>
        <begin position="71"/>
        <end position="95"/>
    </location>
</feature>
<feature type="domain" description="DUF6534" evidence="2">
    <location>
        <begin position="82"/>
        <end position="166"/>
    </location>
</feature>
<dbReference type="PANTHER" id="PTHR40465">
    <property type="entry name" value="CHROMOSOME 1, WHOLE GENOME SHOTGUN SEQUENCE"/>
    <property type="match status" value="1"/>
</dbReference>
<gene>
    <name evidence="3" type="ORF">VKT23_018715</name>
</gene>